<dbReference type="EMBL" id="LN835309">
    <property type="protein sequence ID" value="CRH02327.1"/>
    <property type="molecule type" value="Genomic_DNA"/>
</dbReference>
<organism evidence="6 7">
    <name type="scientific">Plasmodium relictum</name>
    <dbReference type="NCBI Taxonomy" id="85471"/>
    <lineage>
        <taxon>Eukaryota</taxon>
        <taxon>Sar</taxon>
        <taxon>Alveolata</taxon>
        <taxon>Apicomplexa</taxon>
        <taxon>Aconoidasida</taxon>
        <taxon>Haemosporida</taxon>
        <taxon>Plasmodiidae</taxon>
        <taxon>Plasmodium</taxon>
        <taxon>Plasmodium (Haemamoeba)</taxon>
    </lineage>
</organism>
<evidence type="ECO:0000259" key="5">
    <source>
        <dbReference type="PROSITE" id="PS50119"/>
    </source>
</evidence>
<sequence length="743" mass="87488">MDKFSLTDEDTNYKTEISSNSLENNYDTYKNCDRNLNKNISENESFPVDNKKAYKCISCSRTVDDVLVLSCKHLMCLVCASLQLQEKYEKILKKCSKEKKVNILENHNINECFINPKDTKKAINDDKIDGVFKKEKLGYITCFLCDIKNKLTIETIEVLTKIGLISSDVLNVHTIFFNSDKDTQNKNNEIKEEYIKKMAIQLNDTLNSDCLKNENLKKLLISSKKYNYIDEQIDDLNKYSYICNICSYNEAVIYCKDCVEYLCKECCNNIHELDILKKLKMKNYKTHDYYDIDKNVINLKKIVKEPKKVLKITQEDIEIISDTNEESFHEKDLGSNCKIYDDESDFDNYDEKHFYERQKRFIEKEEKKKKNINISNNLNNLVQNMKNESNFESDNSSIKGTIGSTCVTNENSVNIKKKKKKRKMMKKIYKKLNNESNILQIKKNKEKGNYLNNDNEKKGDIYCLTSKSEFTGSSDESMYYSNSDKEIGITNIKNILDNNLEKPNENPVNSKDFTSIQNIRCHQHFNYPIHYFCHTCCTKCFCSECAINGTHTNNCNIENINNAFITILNKYLIKWNEIISDLINDLDRNFYESLEDTKNEWSLLLSECYCDLNSKVSYIVNNLSKKEKEIFQQFDSYMENFKKENLEYIDLLYSKYEDIEKTIKMIRDNKFQNNPINIIKFYQKNINFIDKTMLLNNDFKPIENLSKIRESKIFYMDLYASQIMSYLRFLQSFLNQSSLISSS</sequence>
<evidence type="ECO:0000256" key="4">
    <source>
        <dbReference type="PROSITE-ProRule" id="PRU00024"/>
    </source>
</evidence>
<evidence type="ECO:0000313" key="7">
    <source>
        <dbReference type="Proteomes" id="UP000220158"/>
    </source>
</evidence>
<dbReference type="AlphaFoldDB" id="A0A1J1HBK1"/>
<evidence type="ECO:0000256" key="1">
    <source>
        <dbReference type="ARBA" id="ARBA00022723"/>
    </source>
</evidence>
<dbReference type="GeneID" id="39738487"/>
<gene>
    <name evidence="6" type="ORF">PRELSG_1405700</name>
</gene>
<feature type="domain" description="B box-type" evidence="5">
    <location>
        <begin position="238"/>
        <end position="292"/>
    </location>
</feature>
<dbReference type="InterPro" id="IPR000315">
    <property type="entry name" value="Znf_B-box"/>
</dbReference>
<dbReference type="SUPFAM" id="SSF57845">
    <property type="entry name" value="B-box zinc-binding domain"/>
    <property type="match status" value="1"/>
</dbReference>
<dbReference type="PROSITE" id="PS00518">
    <property type="entry name" value="ZF_RING_1"/>
    <property type="match status" value="1"/>
</dbReference>
<keyword evidence="2 4" id="KW-0863">Zinc-finger</keyword>
<name>A0A1J1HBK1_PLARL</name>
<dbReference type="VEuPathDB" id="PlasmoDB:PRELSG_1405700"/>
<evidence type="ECO:0000313" key="6">
    <source>
        <dbReference type="EMBL" id="CRH02327.1"/>
    </source>
</evidence>
<reference evidence="6 7" key="1">
    <citation type="submission" date="2015-04" db="EMBL/GenBank/DDBJ databases">
        <authorList>
            <consortium name="Pathogen Informatics"/>
        </authorList>
    </citation>
    <scope>NUCLEOTIDE SEQUENCE [LARGE SCALE GENOMIC DNA]</scope>
    <source>
        <strain evidence="6 7">SGS1</strain>
    </source>
</reference>
<dbReference type="CDD" id="cd19804">
    <property type="entry name" value="Bbox1_TRIM19_C-V"/>
    <property type="match status" value="1"/>
</dbReference>
<proteinExistence type="predicted"/>
<keyword evidence="1" id="KW-0479">Metal-binding</keyword>
<dbReference type="KEGG" id="prel:PRELSG_1405700"/>
<evidence type="ECO:0000256" key="2">
    <source>
        <dbReference type="ARBA" id="ARBA00022771"/>
    </source>
</evidence>
<accession>A0A1J1HBK1</accession>
<dbReference type="PROSITE" id="PS50119">
    <property type="entry name" value="ZF_BBOX"/>
    <property type="match status" value="1"/>
</dbReference>
<dbReference type="Proteomes" id="UP000220158">
    <property type="component" value="Chromosome 14"/>
</dbReference>
<keyword evidence="3" id="KW-0862">Zinc</keyword>
<protein>
    <submittedName>
        <fullName evidence="6">Tripartite motif protein, putative</fullName>
    </submittedName>
</protein>
<dbReference type="InterPro" id="IPR017907">
    <property type="entry name" value="Znf_RING_CS"/>
</dbReference>
<dbReference type="Gene3D" id="3.30.160.60">
    <property type="entry name" value="Classic Zinc Finger"/>
    <property type="match status" value="1"/>
</dbReference>
<dbReference type="RefSeq" id="XP_028534848.1">
    <property type="nucleotide sequence ID" value="XM_028679101.1"/>
</dbReference>
<keyword evidence="7" id="KW-1185">Reference proteome</keyword>
<evidence type="ECO:0000256" key="3">
    <source>
        <dbReference type="ARBA" id="ARBA00022833"/>
    </source>
</evidence>
<dbReference type="GO" id="GO:0008270">
    <property type="term" value="F:zinc ion binding"/>
    <property type="evidence" value="ECO:0007669"/>
    <property type="project" value="UniProtKB-KW"/>
</dbReference>
<dbReference type="OrthoDB" id="376097at2759"/>